<dbReference type="InterPro" id="IPR058792">
    <property type="entry name" value="Beta-barrel_RND_2"/>
</dbReference>
<accession>A0ABQ1GCE3</accession>
<evidence type="ECO:0000313" key="6">
    <source>
        <dbReference type="Proteomes" id="UP000618591"/>
    </source>
</evidence>
<protein>
    <submittedName>
        <fullName evidence="5">Resistance-nodulation-cell division (RND) efflux membrane fusion protein</fullName>
    </submittedName>
</protein>
<dbReference type="PROSITE" id="PS51257">
    <property type="entry name" value="PROKAR_LIPOPROTEIN"/>
    <property type="match status" value="1"/>
</dbReference>
<dbReference type="SUPFAM" id="SSF111369">
    <property type="entry name" value="HlyD-like secretion proteins"/>
    <property type="match status" value="1"/>
</dbReference>
<evidence type="ECO:0000256" key="2">
    <source>
        <dbReference type="SAM" id="SignalP"/>
    </source>
</evidence>
<dbReference type="InterPro" id="IPR006143">
    <property type="entry name" value="RND_pump_MFP"/>
</dbReference>
<dbReference type="Gene3D" id="1.10.287.470">
    <property type="entry name" value="Helix hairpin bin"/>
    <property type="match status" value="1"/>
</dbReference>
<dbReference type="PANTHER" id="PTHR30469:SF15">
    <property type="entry name" value="HLYD FAMILY OF SECRETION PROTEINS"/>
    <property type="match status" value="1"/>
</dbReference>
<dbReference type="Gene3D" id="2.40.50.100">
    <property type="match status" value="1"/>
</dbReference>
<feature type="signal peptide" evidence="2">
    <location>
        <begin position="1"/>
        <end position="19"/>
    </location>
</feature>
<sequence>MRGRIVVSLCILLAACGKAAPEQGPAPSAPQVRIAQVGGAAGVATVSGVGTVALRRETSLGFTSAGRIERLGVNEGDTVRRGQILAALDTTTVASDLTRATAERERARAEYARSDGLMKQGWITRPRLESARAALLAAEAQVRAAGFQRANATIAAPGPGTVLARLAEPGQVVAAGTPVLVIGEEASGYILRLPLSDRDSARLTLGAPARITLAALNDDVIVGRVIEMAGRADKATGTFAVEIALPDDKRLRSGQIGNATITASGVGATTLAVPPSAVFGPRAGEALVYVVDLATSRVHLRKIRIGEANDEGIRVMSGIKPGEWVALSRVDRLTDGMKIAPLGSAQ</sequence>
<comment type="similarity">
    <text evidence="1">Belongs to the membrane fusion protein (MFP) (TC 8.A.1) family.</text>
</comment>
<dbReference type="RefSeq" id="WP_188445669.1">
    <property type="nucleotide sequence ID" value="NZ_BMDW01000004.1"/>
</dbReference>
<evidence type="ECO:0000256" key="1">
    <source>
        <dbReference type="ARBA" id="ARBA00009477"/>
    </source>
</evidence>
<dbReference type="EMBL" id="BMDW01000004">
    <property type="protein sequence ID" value="GGA40915.1"/>
    <property type="molecule type" value="Genomic_DNA"/>
</dbReference>
<gene>
    <name evidence="5" type="ORF">GCM10011395_08940</name>
</gene>
<evidence type="ECO:0000313" key="5">
    <source>
        <dbReference type="EMBL" id="GGA40915.1"/>
    </source>
</evidence>
<evidence type="ECO:0000259" key="3">
    <source>
        <dbReference type="Pfam" id="PF25954"/>
    </source>
</evidence>
<feature type="domain" description="Multidrug resistance protein MdtA-like C-terminal permuted SH3" evidence="4">
    <location>
        <begin position="272"/>
        <end position="332"/>
    </location>
</feature>
<keyword evidence="6" id="KW-1185">Reference proteome</keyword>
<dbReference type="InterPro" id="IPR058627">
    <property type="entry name" value="MdtA-like_C"/>
</dbReference>
<feature type="domain" description="CusB-like beta-barrel" evidence="3">
    <location>
        <begin position="197"/>
        <end position="263"/>
    </location>
</feature>
<keyword evidence="2" id="KW-0732">Signal</keyword>
<reference evidence="6" key="1">
    <citation type="journal article" date="2019" name="Int. J. Syst. Evol. Microbiol.">
        <title>The Global Catalogue of Microorganisms (GCM) 10K type strain sequencing project: providing services to taxonomists for standard genome sequencing and annotation.</title>
        <authorList>
            <consortium name="The Broad Institute Genomics Platform"/>
            <consortium name="The Broad Institute Genome Sequencing Center for Infectious Disease"/>
            <person name="Wu L."/>
            <person name="Ma J."/>
        </authorList>
    </citation>
    <scope>NUCLEOTIDE SEQUENCE [LARGE SCALE GENOMIC DNA]</scope>
    <source>
        <strain evidence="6">CGMCC 1.10106</strain>
    </source>
</reference>
<dbReference type="PANTHER" id="PTHR30469">
    <property type="entry name" value="MULTIDRUG RESISTANCE PROTEIN MDTA"/>
    <property type="match status" value="1"/>
</dbReference>
<dbReference type="Gene3D" id="2.40.420.20">
    <property type="match status" value="1"/>
</dbReference>
<dbReference type="NCBIfam" id="TIGR01730">
    <property type="entry name" value="RND_mfp"/>
    <property type="match status" value="1"/>
</dbReference>
<dbReference type="Gene3D" id="2.40.30.170">
    <property type="match status" value="1"/>
</dbReference>
<dbReference type="Proteomes" id="UP000618591">
    <property type="component" value="Unassembled WGS sequence"/>
</dbReference>
<feature type="chain" id="PRO_5047046509" evidence="2">
    <location>
        <begin position="20"/>
        <end position="346"/>
    </location>
</feature>
<dbReference type="Pfam" id="PF25967">
    <property type="entry name" value="RND-MFP_C"/>
    <property type="match status" value="1"/>
</dbReference>
<proteinExistence type="inferred from homology"/>
<name>A0ABQ1GCE3_9SPHN</name>
<evidence type="ECO:0000259" key="4">
    <source>
        <dbReference type="Pfam" id="PF25967"/>
    </source>
</evidence>
<dbReference type="Pfam" id="PF25954">
    <property type="entry name" value="Beta-barrel_RND_2"/>
    <property type="match status" value="1"/>
</dbReference>
<comment type="caution">
    <text evidence="5">The sequence shown here is derived from an EMBL/GenBank/DDBJ whole genome shotgun (WGS) entry which is preliminary data.</text>
</comment>
<organism evidence="5 6">
    <name type="scientific">Sphingomonas psychrolutea</name>
    <dbReference type="NCBI Taxonomy" id="1259676"/>
    <lineage>
        <taxon>Bacteria</taxon>
        <taxon>Pseudomonadati</taxon>
        <taxon>Pseudomonadota</taxon>
        <taxon>Alphaproteobacteria</taxon>
        <taxon>Sphingomonadales</taxon>
        <taxon>Sphingomonadaceae</taxon>
        <taxon>Sphingomonas</taxon>
    </lineage>
</organism>